<dbReference type="PANTHER" id="PTHR20992:SF9">
    <property type="entry name" value="AT15442P-RELATED"/>
    <property type="match status" value="1"/>
</dbReference>
<protein>
    <submittedName>
        <fullName evidence="2">DUF389 domain-containing protein</fullName>
    </submittedName>
</protein>
<reference evidence="2 3" key="1">
    <citation type="journal article" date="2016" name="Int. J. Syst. Evol. Microbiol.">
        <title>Pontibacter aydingkolensis sp. nov., isolated from soil of a salt lake.</title>
        <authorList>
            <person name="Osman G."/>
            <person name="Zhang T."/>
            <person name="Lou K."/>
            <person name="Gao Y."/>
            <person name="Chang W."/>
            <person name="Lin Q."/>
            <person name="Yang H.M."/>
            <person name="Huo X.D."/>
            <person name="Wang N."/>
        </authorList>
    </citation>
    <scope>NUCLEOTIDE SEQUENCE [LARGE SCALE GENOMIC DNA]</scope>
    <source>
        <strain evidence="2 3">KACC 19255</strain>
    </source>
</reference>
<gene>
    <name evidence="2" type="ORF">K0O23_18015</name>
</gene>
<comment type="caution">
    <text evidence="2">The sequence shown here is derived from an EMBL/GenBank/DDBJ whole genome shotgun (WGS) entry which is preliminary data.</text>
</comment>
<keyword evidence="1" id="KW-1133">Transmembrane helix</keyword>
<evidence type="ECO:0000256" key="1">
    <source>
        <dbReference type="SAM" id="Phobius"/>
    </source>
</evidence>
<proteinExistence type="predicted"/>
<feature type="transmembrane region" description="Helical" evidence="1">
    <location>
        <begin position="197"/>
        <end position="220"/>
    </location>
</feature>
<feature type="transmembrane region" description="Helical" evidence="1">
    <location>
        <begin position="167"/>
        <end position="185"/>
    </location>
</feature>
<feature type="transmembrane region" description="Helical" evidence="1">
    <location>
        <begin position="227"/>
        <end position="252"/>
    </location>
</feature>
<dbReference type="EMBL" id="JAHYXK010000023">
    <property type="protein sequence ID" value="MBW7468978.1"/>
    <property type="molecule type" value="Genomic_DNA"/>
</dbReference>
<organism evidence="2 3">
    <name type="scientific">Pontibacter aydingkolensis</name>
    <dbReference type="NCBI Taxonomy" id="1911536"/>
    <lineage>
        <taxon>Bacteria</taxon>
        <taxon>Pseudomonadati</taxon>
        <taxon>Bacteroidota</taxon>
        <taxon>Cytophagia</taxon>
        <taxon>Cytophagales</taxon>
        <taxon>Hymenobacteraceae</taxon>
        <taxon>Pontibacter</taxon>
    </lineage>
</organism>
<feature type="transmembrane region" description="Helical" evidence="1">
    <location>
        <begin position="302"/>
        <end position="322"/>
    </location>
</feature>
<dbReference type="PANTHER" id="PTHR20992">
    <property type="entry name" value="AT15442P-RELATED"/>
    <property type="match status" value="1"/>
</dbReference>
<feature type="transmembrane region" description="Helical" evidence="1">
    <location>
        <begin position="107"/>
        <end position="124"/>
    </location>
</feature>
<keyword evidence="3" id="KW-1185">Reference proteome</keyword>
<name>A0ABS7CYP3_9BACT</name>
<evidence type="ECO:0000313" key="2">
    <source>
        <dbReference type="EMBL" id="MBW7468978.1"/>
    </source>
</evidence>
<sequence>MRTLTVKVPAGKGQEVKNKAEKLKGKNLSIEQLDTGELVRVHLNNNTVDSFIRSIDNIEEAEITLNPRGVISLYPPQDEAPDQVTDVTFRSPFEIFLGGLQSVGSKFGLMGYAASGGVLVWIGLYTNTTFLLVAAMLVSPFAGPAMNAALAAAAGKSGLLLQSLKRYAMAIGLSILVSFILSYVFKQQHATSLMVDISHISQMTILLPLVAGFAGGINLVQSERDSLVPGAAVGVLVAASLAPPTGLIGMALNFGNWQMVQSGLFLLILQLAGIQLSAALVFRYLGRVTIKGARFADGKENVFRISLLVSVAVLGGLMYWQFNKQPNLQKGSISTQITQTIRNTLKEVEYVETIEVNSRFTRGTLPNLNPVICELYLYNRSDSLSDEQVKQALQSVLFDRIKDEKWNADPMFDITMLDYKGEKPQKSP</sequence>
<accession>A0ABS7CYP3</accession>
<dbReference type="RefSeq" id="WP_219878850.1">
    <property type="nucleotide sequence ID" value="NZ_JAHYXK010000023.1"/>
</dbReference>
<dbReference type="InterPro" id="IPR005240">
    <property type="entry name" value="DUF389"/>
</dbReference>
<dbReference type="Proteomes" id="UP000813018">
    <property type="component" value="Unassembled WGS sequence"/>
</dbReference>
<keyword evidence="1" id="KW-0812">Transmembrane</keyword>
<evidence type="ECO:0000313" key="3">
    <source>
        <dbReference type="Proteomes" id="UP000813018"/>
    </source>
</evidence>
<feature type="transmembrane region" description="Helical" evidence="1">
    <location>
        <begin position="130"/>
        <end position="155"/>
    </location>
</feature>
<feature type="transmembrane region" description="Helical" evidence="1">
    <location>
        <begin position="264"/>
        <end position="282"/>
    </location>
</feature>
<keyword evidence="1" id="KW-0472">Membrane</keyword>
<dbReference type="Pfam" id="PF04087">
    <property type="entry name" value="DUF389"/>
    <property type="match status" value="1"/>
</dbReference>